<dbReference type="EMBL" id="AP018174">
    <property type="protein sequence ID" value="BAY16058.1"/>
    <property type="molecule type" value="Genomic_DNA"/>
</dbReference>
<protein>
    <submittedName>
        <fullName evidence="1">Uncharacterized protein</fullName>
    </submittedName>
</protein>
<organism evidence="1 2">
    <name type="scientific">Anabaenopsis circularis NIES-21</name>
    <dbReference type="NCBI Taxonomy" id="1085406"/>
    <lineage>
        <taxon>Bacteria</taxon>
        <taxon>Bacillati</taxon>
        <taxon>Cyanobacteriota</taxon>
        <taxon>Cyanophyceae</taxon>
        <taxon>Nostocales</taxon>
        <taxon>Nodulariaceae</taxon>
        <taxon>Anabaenopsis</taxon>
    </lineage>
</organism>
<accession>A0A1Z4GFE7</accession>
<reference evidence="1 2" key="1">
    <citation type="submission" date="2017-06" db="EMBL/GenBank/DDBJ databases">
        <title>Genome sequencing of cyanobaciteial culture collection at National Institute for Environmental Studies (NIES).</title>
        <authorList>
            <person name="Hirose Y."/>
            <person name="Shimura Y."/>
            <person name="Fujisawa T."/>
            <person name="Nakamura Y."/>
            <person name="Kawachi M."/>
        </authorList>
    </citation>
    <scope>NUCLEOTIDE SEQUENCE [LARGE SCALE GENOMIC DNA]</scope>
    <source>
        <strain evidence="1 2">NIES-21</strain>
    </source>
</reference>
<name>A0A1Z4GFE7_9CYAN</name>
<gene>
    <name evidence="1" type="ORF">NIES21_18810</name>
</gene>
<proteinExistence type="predicted"/>
<evidence type="ECO:0000313" key="2">
    <source>
        <dbReference type="Proteomes" id="UP000218287"/>
    </source>
</evidence>
<keyword evidence="2" id="KW-1185">Reference proteome</keyword>
<dbReference type="Proteomes" id="UP000218287">
    <property type="component" value="Chromosome"/>
</dbReference>
<dbReference type="AlphaFoldDB" id="A0A1Z4GFE7"/>
<sequence length="107" mass="11961">MNFEKYSKQQFDACGLDTSAARQLADELQDDVAKEIHEVVLTAFLKVVEELNARGHNLTPYDEIQVGDIPFRDESSKERCNLRLACDIIISTGYSHTLAADEIEAAT</sequence>
<evidence type="ECO:0000313" key="1">
    <source>
        <dbReference type="EMBL" id="BAY16058.1"/>
    </source>
</evidence>
<dbReference type="OrthoDB" id="9554091at2"/>